<name>A0AAW9D029_BURTH</name>
<dbReference type="Gene3D" id="2.120.10.30">
    <property type="entry name" value="TolB, C-terminal domain"/>
    <property type="match status" value="1"/>
</dbReference>
<dbReference type="InterPro" id="IPR011042">
    <property type="entry name" value="6-blade_b-propeller_TolB-like"/>
</dbReference>
<dbReference type="AlphaFoldDB" id="A0AAW9D029"/>
<evidence type="ECO:0000313" key="2">
    <source>
        <dbReference type="Proteomes" id="UP001272137"/>
    </source>
</evidence>
<dbReference type="EMBL" id="QXCT01000002">
    <property type="protein sequence ID" value="MDW9255732.1"/>
    <property type="molecule type" value="Genomic_DNA"/>
</dbReference>
<dbReference type="Proteomes" id="UP001272137">
    <property type="component" value="Unassembled WGS sequence"/>
</dbReference>
<protein>
    <recommendedName>
        <fullName evidence="3">SMP-30/gluconolactonase/LRE family protein</fullName>
    </recommendedName>
</protein>
<evidence type="ECO:0000313" key="1">
    <source>
        <dbReference type="EMBL" id="MDW9255732.1"/>
    </source>
</evidence>
<evidence type="ECO:0008006" key="3">
    <source>
        <dbReference type="Google" id="ProtNLM"/>
    </source>
</evidence>
<organism evidence="1 2">
    <name type="scientific">Burkholderia thailandensis</name>
    <dbReference type="NCBI Taxonomy" id="57975"/>
    <lineage>
        <taxon>Bacteria</taxon>
        <taxon>Pseudomonadati</taxon>
        <taxon>Pseudomonadota</taxon>
        <taxon>Betaproteobacteria</taxon>
        <taxon>Burkholderiales</taxon>
        <taxon>Burkholderiaceae</taxon>
        <taxon>Burkholderia</taxon>
        <taxon>pseudomallei group</taxon>
    </lineage>
</organism>
<accession>A0AAW9D029</accession>
<proteinExistence type="predicted"/>
<comment type="caution">
    <text evidence="1">The sequence shown here is derived from an EMBL/GenBank/DDBJ whole genome shotgun (WGS) entry which is preliminary data.</text>
</comment>
<gene>
    <name evidence="1" type="ORF">C7S16_3372</name>
</gene>
<reference evidence="1" key="1">
    <citation type="submission" date="2018-08" db="EMBL/GenBank/DDBJ databases">
        <title>Identification of Burkholderia cepacia strains that express a Burkholderia pseudomallei-like capsular polysaccharide.</title>
        <authorList>
            <person name="Burtnick M.N."/>
            <person name="Vongsouvath M."/>
            <person name="Newton P."/>
            <person name="Wuthiekanun V."/>
            <person name="Limmathurotsakul D."/>
            <person name="Brett P.J."/>
            <person name="Chantratita N."/>
            <person name="Dance D.A."/>
        </authorList>
    </citation>
    <scope>NUCLEOTIDE SEQUENCE</scope>
    <source>
        <strain evidence="1">SBXCC001</strain>
    </source>
</reference>
<sequence>MTRVRASASASASATIGRIGGMRCGVGESPVWHDADAALHWIDITGRV</sequence>